<dbReference type="InterPro" id="IPR036869">
    <property type="entry name" value="J_dom_sf"/>
</dbReference>
<keyword evidence="3" id="KW-1185">Reference proteome</keyword>
<dbReference type="PROSITE" id="PS50076">
    <property type="entry name" value="DNAJ_2"/>
    <property type="match status" value="1"/>
</dbReference>
<dbReference type="SUPFAM" id="SSF46565">
    <property type="entry name" value="Chaperone J-domain"/>
    <property type="match status" value="1"/>
</dbReference>
<dbReference type="Proteomes" id="UP000014680">
    <property type="component" value="Unassembled WGS sequence"/>
</dbReference>
<evidence type="ECO:0000313" key="3">
    <source>
        <dbReference type="Proteomes" id="UP000014680"/>
    </source>
</evidence>
<feature type="domain" description="J" evidence="1">
    <location>
        <begin position="416"/>
        <end position="478"/>
    </location>
</feature>
<dbReference type="OrthoDB" id="28117at2759"/>
<dbReference type="GO" id="GO:0006898">
    <property type="term" value="P:receptor-mediated endocytosis"/>
    <property type="evidence" value="ECO:0007669"/>
    <property type="project" value="TreeGrafter"/>
</dbReference>
<dbReference type="InterPro" id="IPR044978">
    <property type="entry name" value="GRV2/DNAJC13"/>
</dbReference>
<name>A0A0A1U5F8_ENTIV</name>
<dbReference type="KEGG" id="eiv:EIN_525020"/>
<dbReference type="OMA" id="ICHEESK"/>
<dbReference type="SMART" id="SM00271">
    <property type="entry name" value="DnaJ"/>
    <property type="match status" value="1"/>
</dbReference>
<dbReference type="PANTHER" id="PTHR36983">
    <property type="entry name" value="DNAJ HOMOLOG SUBFAMILY C MEMBER 13"/>
    <property type="match status" value="1"/>
</dbReference>
<dbReference type="Gene3D" id="1.25.10.10">
    <property type="entry name" value="Leucine-rich Repeat Variant"/>
    <property type="match status" value="1"/>
</dbReference>
<dbReference type="GeneID" id="14888573"/>
<evidence type="ECO:0000313" key="2">
    <source>
        <dbReference type="EMBL" id="ELP89557.1"/>
    </source>
</evidence>
<dbReference type="InterPro" id="IPR001623">
    <property type="entry name" value="DnaJ_domain"/>
</dbReference>
<dbReference type="GO" id="GO:0010008">
    <property type="term" value="C:endosome membrane"/>
    <property type="evidence" value="ECO:0007669"/>
    <property type="project" value="TreeGrafter"/>
</dbReference>
<dbReference type="Gene3D" id="1.10.287.110">
    <property type="entry name" value="DnaJ domain"/>
    <property type="match status" value="1"/>
</dbReference>
<dbReference type="SUPFAM" id="SSF48371">
    <property type="entry name" value="ARM repeat"/>
    <property type="match status" value="1"/>
</dbReference>
<dbReference type="GO" id="GO:0007032">
    <property type="term" value="P:endosome organization"/>
    <property type="evidence" value="ECO:0007669"/>
    <property type="project" value="InterPro"/>
</dbReference>
<dbReference type="Pfam" id="PF14237">
    <property type="entry name" value="GYF_2"/>
    <property type="match status" value="1"/>
</dbReference>
<reference evidence="2 3" key="1">
    <citation type="submission" date="2012-10" db="EMBL/GenBank/DDBJ databases">
        <authorList>
            <person name="Zafar N."/>
            <person name="Inman J."/>
            <person name="Hall N."/>
            <person name="Lorenzi H."/>
            <person name="Caler E."/>
        </authorList>
    </citation>
    <scope>NUCLEOTIDE SEQUENCE [LARGE SCALE GENOMIC DNA]</scope>
    <source>
        <strain evidence="2 3">IP1</strain>
    </source>
</reference>
<dbReference type="EMBL" id="KB206604">
    <property type="protein sequence ID" value="ELP89557.1"/>
    <property type="molecule type" value="Genomic_DNA"/>
</dbReference>
<dbReference type="Pfam" id="PF00226">
    <property type="entry name" value="DnaJ"/>
    <property type="match status" value="1"/>
</dbReference>
<protein>
    <submittedName>
        <fullName evidence="2">DnaJ domain containing protein</fullName>
    </submittedName>
</protein>
<feature type="non-terminal residue" evidence="2">
    <location>
        <position position="1"/>
    </location>
</feature>
<dbReference type="InterPro" id="IPR011989">
    <property type="entry name" value="ARM-like"/>
</dbReference>
<gene>
    <name evidence="2" type="ORF">EIN_525020</name>
</gene>
<dbReference type="CDD" id="cd06257">
    <property type="entry name" value="DnaJ"/>
    <property type="match status" value="1"/>
</dbReference>
<dbReference type="VEuPathDB" id="AmoebaDB:EIN_525020"/>
<dbReference type="GO" id="GO:2000641">
    <property type="term" value="P:regulation of early endosome to late endosome transport"/>
    <property type="evidence" value="ECO:0007669"/>
    <property type="project" value="InterPro"/>
</dbReference>
<dbReference type="RefSeq" id="XP_004256328.1">
    <property type="nucleotide sequence ID" value="XM_004256280.1"/>
</dbReference>
<proteinExistence type="predicted"/>
<dbReference type="InterPro" id="IPR025640">
    <property type="entry name" value="GYF_2"/>
</dbReference>
<organism evidence="2 3">
    <name type="scientific">Entamoeba invadens IP1</name>
    <dbReference type="NCBI Taxonomy" id="370355"/>
    <lineage>
        <taxon>Eukaryota</taxon>
        <taxon>Amoebozoa</taxon>
        <taxon>Evosea</taxon>
        <taxon>Archamoebae</taxon>
        <taxon>Mastigamoebida</taxon>
        <taxon>Entamoebidae</taxon>
        <taxon>Entamoeba</taxon>
    </lineage>
</organism>
<dbReference type="PANTHER" id="PTHR36983:SF2">
    <property type="entry name" value="DNAJ HOMOLOG SUBFAMILY C MEMBER 13"/>
    <property type="match status" value="1"/>
</dbReference>
<evidence type="ECO:0000259" key="1">
    <source>
        <dbReference type="PROSITE" id="PS50076"/>
    </source>
</evidence>
<sequence length="1297" mass="145107">KRCVSFTRSLEQVGSFKDIVHIISMLRTTRSLLLRDRLIALIRSLLKVEINARKFIDVGGIDLYVELLTLVHLHSDHAIIPLQTNLLTAGVASGEWFYAEMFEEKKVKKGPVSIDQLKVLVMNKTLDEDILVWAQGMEDWKPLKDVTVLKWAILQEDTGVLTPLLFCQEIIGTLEELVTMYPSRDMNGILLRPIPRAKRLLSSPRHLPHVVQLLLTACPQIIDTSARLLKNLLEDNPPAQPKFYLTGAFLFSLMYAGSNIKEIAKLLAATHRQQRVGDAVELSALKSMLPGSLITVIDRSPDEFAARFVGEVATPEIRWGSSMRNYLIDTIAQHLGDFPSRLGSNPLAVYSFVPIAPLVYEELKGELYCGKIYLNQLCDVEKYPDFVISDPVGLLQSILRTWVELAEEPQKMSTSEACKVLGIENPDDKSKLRKAYFKLAQKYHPDRNPEGREMFEKVNEAYNQLVESGPDESSNKIAIILQSQCILYSRCIEDLSPYKYAGYGLLIPCLKDADLMSRSLELIYLTIRSSTLNVQELGRLGGMKGLLTILDVLCTEIKDDKVNDIRYILRACAVASKYEETITEIKKDTGMLGNLKKCLSSENLALVEASLECVTCYSTCDESIRKDMYAKNFLGILVHRVMGYDPTLEDQSEQTDQQSIHQMKNAIAGMSLLALKALVKIEENNEETQGVFALFTPQVGMKMRTKPVTEVLRIINSTTQTPYLLWTNKMRSELVDYVDAHLSGTLEWQPKEYALYKFPSLEKELVITSIYVRIFNEQIRTCEKLVDPMIFLRGLVTRKDLQGEWLKQQCQAIANVFEQYDIAVQFCENSELLEALFSMLKEDPEDLAVQEALLRSVKRLVSNSSCVEVIANSKVLPKFLVLLYPSGLLTQIIPLAQTVFSIMIGLQQGILRGGLLYLMNHFVNGTDLDQRVLVSQLMGKMSTTPSVGPKVTLSLGKFFPAAIVNAIKMDARGAVLLLDSTAETAELIWNPEMKRDVGQFINKMAVAFHTKCQSDPSVKWQVPDSFSFAYKELKDEIYIGGVFIRILNKNPSSPLNNPNLFTDGLFAKYFEARRDGKVDDMKMLATTAAVFYTNQPQNLEYVAGAGHLSKVIEALQMTPDETLFIILQVLVTNKKCKENLLDNNAVPLTAMCLTKVVEHNNLVADVFRSLTASYNCRGVLCFVPRLCNAAVQKNIFSVLDGSLDEKMGTTSPEIKAMVVDAVQNALTDYDHSTELNEILNQNPIWKLYSTQKHGLFLSGASSIAGYIAGPTSSGAVGLLTAAEDSSVKRPDAPPDLQ</sequence>
<dbReference type="InterPro" id="IPR016024">
    <property type="entry name" value="ARM-type_fold"/>
</dbReference>
<accession>A0A0A1U5F8</accession>
<dbReference type="FunFam" id="1.10.287.110:FF:000007">
    <property type="entry name" value="DnaJ (Hsp40) homolog, subfamily C, member 13"/>
    <property type="match status" value="1"/>
</dbReference>